<dbReference type="InterPro" id="IPR013431">
    <property type="entry name" value="Delta_60_rpt"/>
</dbReference>
<dbReference type="Proteomes" id="UP000011131">
    <property type="component" value="Chromosome"/>
</dbReference>
<evidence type="ECO:0000313" key="1">
    <source>
        <dbReference type="EMBL" id="AGC43715.1"/>
    </source>
</evidence>
<dbReference type="AlphaFoldDB" id="L7U790"/>
<dbReference type="SUPFAM" id="SSF82171">
    <property type="entry name" value="DPP6 N-terminal domain-like"/>
    <property type="match status" value="1"/>
</dbReference>
<organism evidence="1 2">
    <name type="scientific">Myxococcus stipitatus (strain DSM 14675 / JCM 12634 / Mx s8)</name>
    <dbReference type="NCBI Taxonomy" id="1278073"/>
    <lineage>
        <taxon>Bacteria</taxon>
        <taxon>Pseudomonadati</taxon>
        <taxon>Myxococcota</taxon>
        <taxon>Myxococcia</taxon>
        <taxon>Myxococcales</taxon>
        <taxon>Cystobacterineae</taxon>
        <taxon>Myxococcaceae</taxon>
        <taxon>Myxococcus</taxon>
    </lineage>
</organism>
<evidence type="ECO:0000313" key="2">
    <source>
        <dbReference type="Proteomes" id="UP000011131"/>
    </source>
</evidence>
<dbReference type="Pfam" id="PF17164">
    <property type="entry name" value="DUF5122"/>
    <property type="match status" value="3"/>
</dbReference>
<reference evidence="1 2" key="1">
    <citation type="journal article" date="2013" name="Genome Announc.">
        <title>Complete genome sequence of Myxococcus stipitatus strain DSM 14675, a fruiting myxobacterium.</title>
        <authorList>
            <person name="Huntley S."/>
            <person name="Kneip S."/>
            <person name="Treuner-Lange A."/>
            <person name="Sogaard-Andersen L."/>
        </authorList>
    </citation>
    <scope>NUCLEOTIDE SEQUENCE [LARGE SCALE GENOMIC DNA]</scope>
    <source>
        <strain evidence="2">DSM 14675 / JCM 12634 / Mx s8</strain>
    </source>
</reference>
<dbReference type="STRING" id="1278073.MYSTI_02399"/>
<dbReference type="RefSeq" id="WP_015347976.1">
    <property type="nucleotide sequence ID" value="NC_020126.1"/>
</dbReference>
<dbReference type="NCBIfam" id="TIGR02608">
    <property type="entry name" value="delta_60_rpt"/>
    <property type="match status" value="5"/>
</dbReference>
<dbReference type="EMBL" id="CP004025">
    <property type="protein sequence ID" value="AGC43715.1"/>
    <property type="molecule type" value="Genomic_DNA"/>
</dbReference>
<evidence type="ECO:0008006" key="3">
    <source>
        <dbReference type="Google" id="ProtNLM"/>
    </source>
</evidence>
<protein>
    <recommendedName>
        <fullName evidence="3">Delta-60 repeat domain-containing protein</fullName>
    </recommendedName>
</protein>
<dbReference type="eggNOG" id="COG3386">
    <property type="taxonomic scope" value="Bacteria"/>
</dbReference>
<name>L7U790_MYXSD</name>
<proteinExistence type="predicted"/>
<dbReference type="Gene3D" id="2.80.10.50">
    <property type="match status" value="3"/>
</dbReference>
<keyword evidence="2" id="KW-1185">Reference proteome</keyword>
<dbReference type="KEGG" id="msd:MYSTI_02399"/>
<sequence>MALVAMGSMTWGCASDDKPPPAPSFTLRVPSEPTLRFSLQDRTPLVIEVTREVPFVGAIALTLQGLPAHIKVETSPVFVTETEKTGTFHLRVEELAPYGRFPIRVVGESGAGRFTLDVMVEVQPGPAAVDVSFGTEGLVLPALGLPSVSIRDMAVQPDGKWILVGSTGAAGSRDVLVARLLPDGTPDASFGTQGTRVIDVCGGDDALEAATLLPDGRLVLAGSAVADTNGCTALKRQSLLLVRLTATGALDPTFGNAGVWTFQHTMGTSWLSSVAVDSQGRFVGAGTVKGTDSDQLMVRLLPTGQLDPSFGTDGQVLENYGRGDTARVVLVLADDALLLGGTTYEHAEGMTLRRYRANGERDVTFNFVPPASATASRGPRKLYPVAGGKVLVVAGTASGEHGTSYGVTLSQFDATGAVDASFGVQGSQGASTPPGYGRDMLAGSGVLPGGEIAVATLDPSKVGGSEIGLVHISANGTKLRSHRPDLSGAQQPMAAVVDAEGFFRVAGLHTAPGATEAVPFVTRFWPY</sequence>
<dbReference type="HOGENOM" id="CLU_484613_0_0_7"/>
<dbReference type="PATRIC" id="fig|1278073.3.peg.2429"/>
<accession>L7U790</accession>
<gene>
    <name evidence="1" type="ordered locus">MYSTI_02399</name>
</gene>